<feature type="domain" description="TonB-dependent receptor plug" evidence="14">
    <location>
        <begin position="115"/>
        <end position="240"/>
    </location>
</feature>
<keyword evidence="4 10" id="KW-0812">Transmembrane</keyword>
<keyword evidence="6 11" id="KW-0798">TonB box</keyword>
<feature type="signal peptide" evidence="12">
    <location>
        <begin position="1"/>
        <end position="22"/>
    </location>
</feature>
<dbReference type="InterPro" id="IPR008969">
    <property type="entry name" value="CarboxyPept-like_regulatory"/>
</dbReference>
<feature type="chain" id="PRO_5036926051" evidence="12">
    <location>
        <begin position="23"/>
        <end position="1072"/>
    </location>
</feature>
<dbReference type="EMBL" id="JAAMPU010000108">
    <property type="protein sequence ID" value="NMH29596.1"/>
    <property type="molecule type" value="Genomic_DNA"/>
</dbReference>
<dbReference type="InterPro" id="IPR012910">
    <property type="entry name" value="Plug_dom"/>
</dbReference>
<dbReference type="InterPro" id="IPR000531">
    <property type="entry name" value="Beta-barrel_TonB"/>
</dbReference>
<dbReference type="SUPFAM" id="SSF49464">
    <property type="entry name" value="Carboxypeptidase regulatory domain-like"/>
    <property type="match status" value="1"/>
</dbReference>
<evidence type="ECO:0000256" key="2">
    <source>
        <dbReference type="ARBA" id="ARBA00022448"/>
    </source>
</evidence>
<dbReference type="NCBIfam" id="TIGR04057">
    <property type="entry name" value="SusC_RagA_signa"/>
    <property type="match status" value="1"/>
</dbReference>
<evidence type="ECO:0000256" key="3">
    <source>
        <dbReference type="ARBA" id="ARBA00022452"/>
    </source>
</evidence>
<keyword evidence="3 10" id="KW-1134">Transmembrane beta strand</keyword>
<evidence type="ECO:0000256" key="8">
    <source>
        <dbReference type="ARBA" id="ARBA00023170"/>
    </source>
</evidence>
<keyword evidence="8" id="KW-0675">Receptor</keyword>
<dbReference type="NCBIfam" id="TIGR04056">
    <property type="entry name" value="OMP_RagA_SusC"/>
    <property type="match status" value="1"/>
</dbReference>
<gene>
    <name evidence="15" type="ORF">G6047_16265</name>
</gene>
<evidence type="ECO:0000259" key="14">
    <source>
        <dbReference type="Pfam" id="PF07715"/>
    </source>
</evidence>
<dbReference type="PANTHER" id="PTHR30069">
    <property type="entry name" value="TONB-DEPENDENT OUTER MEMBRANE RECEPTOR"/>
    <property type="match status" value="1"/>
</dbReference>
<dbReference type="Proteomes" id="UP000712080">
    <property type="component" value="Unassembled WGS sequence"/>
</dbReference>
<evidence type="ECO:0000256" key="4">
    <source>
        <dbReference type="ARBA" id="ARBA00022692"/>
    </source>
</evidence>
<dbReference type="GO" id="GO:0044718">
    <property type="term" value="P:siderophore transmembrane transport"/>
    <property type="evidence" value="ECO:0007669"/>
    <property type="project" value="TreeGrafter"/>
</dbReference>
<comment type="similarity">
    <text evidence="10 11">Belongs to the TonB-dependent receptor family.</text>
</comment>
<reference evidence="15" key="1">
    <citation type="submission" date="2020-02" db="EMBL/GenBank/DDBJ databases">
        <title>Flavobacterium sp. genome.</title>
        <authorList>
            <person name="Jung H.S."/>
            <person name="Baek J.H."/>
            <person name="Jeon C.O."/>
        </authorList>
    </citation>
    <scope>NUCLEOTIDE SEQUENCE</scope>
    <source>
        <strain evidence="15">SE-s28</strain>
    </source>
</reference>
<dbReference type="InterPro" id="IPR037066">
    <property type="entry name" value="Plug_dom_sf"/>
</dbReference>
<feature type="domain" description="TonB-dependent receptor-like beta-barrel" evidence="13">
    <location>
        <begin position="450"/>
        <end position="886"/>
    </location>
</feature>
<evidence type="ECO:0000313" key="15">
    <source>
        <dbReference type="EMBL" id="NMH29596.1"/>
    </source>
</evidence>
<evidence type="ECO:0000256" key="10">
    <source>
        <dbReference type="PROSITE-ProRule" id="PRU01360"/>
    </source>
</evidence>
<dbReference type="GO" id="GO:0009279">
    <property type="term" value="C:cell outer membrane"/>
    <property type="evidence" value="ECO:0007669"/>
    <property type="project" value="UniProtKB-SubCell"/>
</dbReference>
<proteinExistence type="inferred from homology"/>
<keyword evidence="16" id="KW-1185">Reference proteome</keyword>
<dbReference type="PANTHER" id="PTHR30069:SF29">
    <property type="entry name" value="HEMOGLOBIN AND HEMOGLOBIN-HAPTOGLOBIN-BINDING PROTEIN 1-RELATED"/>
    <property type="match status" value="1"/>
</dbReference>
<evidence type="ECO:0000256" key="5">
    <source>
        <dbReference type="ARBA" id="ARBA00022729"/>
    </source>
</evidence>
<keyword evidence="5 12" id="KW-0732">Signal</keyword>
<dbReference type="SUPFAM" id="SSF56935">
    <property type="entry name" value="Porins"/>
    <property type="match status" value="1"/>
</dbReference>
<dbReference type="InterPro" id="IPR036942">
    <property type="entry name" value="Beta-barrel_TonB_sf"/>
</dbReference>
<evidence type="ECO:0000259" key="13">
    <source>
        <dbReference type="Pfam" id="PF00593"/>
    </source>
</evidence>
<dbReference type="Gene3D" id="2.170.130.10">
    <property type="entry name" value="TonB-dependent receptor, plug domain"/>
    <property type="match status" value="1"/>
</dbReference>
<comment type="caution">
    <text evidence="15">The sequence shown here is derived from an EMBL/GenBank/DDBJ whole genome shotgun (WGS) entry which is preliminary data.</text>
</comment>
<dbReference type="InterPro" id="IPR023996">
    <property type="entry name" value="TonB-dep_OMP_SusC/RagA"/>
</dbReference>
<name>A0A972FP23_9FLAO</name>
<evidence type="ECO:0000256" key="11">
    <source>
        <dbReference type="RuleBase" id="RU003357"/>
    </source>
</evidence>
<accession>A0A972FP23</accession>
<evidence type="ECO:0000256" key="7">
    <source>
        <dbReference type="ARBA" id="ARBA00023136"/>
    </source>
</evidence>
<keyword evidence="2 10" id="KW-0813">Transport</keyword>
<evidence type="ECO:0000256" key="9">
    <source>
        <dbReference type="ARBA" id="ARBA00023237"/>
    </source>
</evidence>
<sequence>MRAKLKNYLALLAVLLTQLAIAQTRTVSGVVKDNSGLPLPGVSIVVKGNTTGSMTDIDGKFTIAAATTDILVFTFIGMQAKEVSAANSTLNVVMADDSVQLETVVVTALGISRDKKSLGYSSQKLDATQINQTPTNNFTNSLSGKVAGLEVRKNSNFGGSTNIVLRGTKSIGGNNQALLVLDGVPITNTNLNTTDAARGRDGFDFGNSASDIDPNNIESITVLKGAAATALYGSQAANGAIMITTKKGKQNSGIGISLSTTTSMGMIDRSTFPKYQKEYGQGYAGPDSFYGDEETGFITPTGDDASYGVAYDPSLNVYNWNAFDPGNPNFGQATPWTAAKNDPSKFFRKSFGAVNSVNINSGDDKGTYNFGFTNNYETGTLPNSQLNKNTVNGNFSRQLHEKLRTTAFFTYSDQTVIGRNNVGYGDNFMTGFRQWWPTNVDILELRDSYFREGTNATWNYEDPTAGKFNPYYWNNPYWDRYENYSSDDRNRFIGGGNISYDIFKGFNALARVTVESSNDRQELRKAVGSHAEEFGLQQLSETSGYNLYTRNFLQTTYDFILTYDTRFSESIGAKFLAGTTFIKAKVDSFEGSTTGGLAAAGIYTLSNSNVFVAPEEEELNYKKFGVYGQASLDWKQTLFVEGTYRVDSSSALPVNNNTYDYYSFGGSLVFSEFIKKDWLSLGKIRANYAVVGNDPAYGRLGARNNNGLVDSYPSFGNSSVFVEFDKLKPEKQKTTEFGVELAMFKRRISIDASIYKSNTLNQIINVPQSTSTGFSTSQINAGELQNKGVEVSLTVVPVRYRDFEWSITANWSKNKNELIKLDEGRSNLQLATFQDGVSLNATVGQPYGTLRGTDYVYDDNGNKLVGDDGYYLTADDKVIGNIQADWIGGLYNRFSYKGISLGVLIDVKKGGDLFSLDQDYGLYTGLYRETVGNNDLGNPVRSPLTDGADSGGIILPGVNETTGQPNDVRIDASYAGGAFGNGTRPTKAFIYDASYVKLREVALTYSFPAEVLKRTFLQGLSVSLTGNNLWIIHKNLPYADPEAGNSSGNIQGYQSGVMPSEKVYSMNVKLNF</sequence>
<dbReference type="InterPro" id="IPR023997">
    <property type="entry name" value="TonB-dep_OMP_SusC/RagA_CS"/>
</dbReference>
<comment type="subcellular location">
    <subcellularLocation>
        <location evidence="1 10">Cell outer membrane</location>
        <topology evidence="1 10">Multi-pass membrane protein</topology>
    </subcellularLocation>
</comment>
<dbReference type="Pfam" id="PF13715">
    <property type="entry name" value="CarbopepD_reg_2"/>
    <property type="match status" value="1"/>
</dbReference>
<keyword evidence="7 10" id="KW-0472">Membrane</keyword>
<evidence type="ECO:0000313" key="16">
    <source>
        <dbReference type="Proteomes" id="UP000712080"/>
    </source>
</evidence>
<evidence type="ECO:0000256" key="1">
    <source>
        <dbReference type="ARBA" id="ARBA00004571"/>
    </source>
</evidence>
<dbReference type="Pfam" id="PF07715">
    <property type="entry name" value="Plug"/>
    <property type="match status" value="1"/>
</dbReference>
<dbReference type="InterPro" id="IPR039426">
    <property type="entry name" value="TonB-dep_rcpt-like"/>
</dbReference>
<dbReference type="RefSeq" id="WP_169528678.1">
    <property type="nucleotide sequence ID" value="NZ_JAAMPU010000108.1"/>
</dbReference>
<evidence type="ECO:0000256" key="12">
    <source>
        <dbReference type="SAM" id="SignalP"/>
    </source>
</evidence>
<dbReference type="GO" id="GO:0015344">
    <property type="term" value="F:siderophore uptake transmembrane transporter activity"/>
    <property type="evidence" value="ECO:0007669"/>
    <property type="project" value="TreeGrafter"/>
</dbReference>
<protein>
    <submittedName>
        <fullName evidence="15">SusC/RagA family TonB-linked outer membrane protein</fullName>
    </submittedName>
</protein>
<dbReference type="Pfam" id="PF00593">
    <property type="entry name" value="TonB_dep_Rec_b-barrel"/>
    <property type="match status" value="1"/>
</dbReference>
<keyword evidence="9 10" id="KW-0998">Cell outer membrane</keyword>
<dbReference type="PROSITE" id="PS52016">
    <property type="entry name" value="TONB_DEPENDENT_REC_3"/>
    <property type="match status" value="1"/>
</dbReference>
<organism evidence="15 16">
    <name type="scientific">Flavobacterium silvaticum</name>
    <dbReference type="NCBI Taxonomy" id="1852020"/>
    <lineage>
        <taxon>Bacteria</taxon>
        <taxon>Pseudomonadati</taxon>
        <taxon>Bacteroidota</taxon>
        <taxon>Flavobacteriia</taxon>
        <taxon>Flavobacteriales</taxon>
        <taxon>Flavobacteriaceae</taxon>
        <taxon>Flavobacterium</taxon>
    </lineage>
</organism>
<evidence type="ECO:0000256" key="6">
    <source>
        <dbReference type="ARBA" id="ARBA00023077"/>
    </source>
</evidence>
<dbReference type="Gene3D" id="2.40.170.20">
    <property type="entry name" value="TonB-dependent receptor, beta-barrel domain"/>
    <property type="match status" value="1"/>
</dbReference>
<dbReference type="AlphaFoldDB" id="A0A972FP23"/>